<evidence type="ECO:0000256" key="1">
    <source>
        <dbReference type="SAM" id="Coils"/>
    </source>
</evidence>
<protein>
    <recommendedName>
        <fullName evidence="4">BMERB domain-containing protein</fullName>
    </recommendedName>
</protein>
<dbReference type="EMBL" id="CAUJNA010003745">
    <property type="protein sequence ID" value="CAJ1408991.1"/>
    <property type="molecule type" value="Genomic_DNA"/>
</dbReference>
<proteinExistence type="predicted"/>
<name>A0AA36JPU0_9DINO</name>
<evidence type="ECO:0000313" key="3">
    <source>
        <dbReference type="Proteomes" id="UP001178507"/>
    </source>
</evidence>
<accession>A0AA36JPU0</accession>
<feature type="coiled-coil region" evidence="1">
    <location>
        <begin position="248"/>
        <end position="285"/>
    </location>
</feature>
<comment type="caution">
    <text evidence="2">The sequence shown here is derived from an EMBL/GenBank/DDBJ whole genome shotgun (WGS) entry which is preliminary data.</text>
</comment>
<dbReference type="AlphaFoldDB" id="A0AA36JPU0"/>
<evidence type="ECO:0000313" key="2">
    <source>
        <dbReference type="EMBL" id="CAJ1408991.1"/>
    </source>
</evidence>
<evidence type="ECO:0008006" key="4">
    <source>
        <dbReference type="Google" id="ProtNLM"/>
    </source>
</evidence>
<organism evidence="2 3">
    <name type="scientific">Effrenium voratum</name>
    <dbReference type="NCBI Taxonomy" id="2562239"/>
    <lineage>
        <taxon>Eukaryota</taxon>
        <taxon>Sar</taxon>
        <taxon>Alveolata</taxon>
        <taxon>Dinophyceae</taxon>
        <taxon>Suessiales</taxon>
        <taxon>Symbiodiniaceae</taxon>
        <taxon>Effrenium</taxon>
    </lineage>
</organism>
<reference evidence="2" key="1">
    <citation type="submission" date="2023-08" db="EMBL/GenBank/DDBJ databases">
        <authorList>
            <person name="Chen Y."/>
            <person name="Shah S."/>
            <person name="Dougan E. K."/>
            <person name="Thang M."/>
            <person name="Chan C."/>
        </authorList>
    </citation>
    <scope>NUCLEOTIDE SEQUENCE</scope>
</reference>
<keyword evidence="1" id="KW-0175">Coiled coil</keyword>
<gene>
    <name evidence="2" type="ORF">EVOR1521_LOCUS30199</name>
</gene>
<dbReference type="Proteomes" id="UP001178507">
    <property type="component" value="Unassembled WGS sequence"/>
</dbReference>
<sequence>MAEDQDLEWLSWQSLSASRISAFLFRMEQGPSSEEAAVLAQAAEAALKELEPEPLQAKEPPREDAALRSSWRVRIAALERKVASEKSRRGTTSVPCVASEDVTELEEVAKAVVAYRDELKKAGYTNKTLKDDFELKDIEDRLDQLSESLLSPKRFVDPEDAPKGPDMKLVVQQLAQRERQLVLRLAQRHDGLSPSESKELEQLILNVTERKAHLSTEGLSQAEQDKDEQVMNWLIRLQELRSKEVQDKKRTKAHGKEVEADMEELEQLEEDLQKLKRQLKDEQDWSKKDLKHDPTICELTERLVVLRKLGGA</sequence>
<keyword evidence="3" id="KW-1185">Reference proteome</keyword>